<sequence length="30" mass="3455">MISKLDKRYSALVEVGGWYALLFKNASCQY</sequence>
<dbReference type="EMBL" id="GGEC01030278">
    <property type="protein sequence ID" value="MBX10762.1"/>
    <property type="molecule type" value="Transcribed_RNA"/>
</dbReference>
<reference evidence="1" key="1">
    <citation type="submission" date="2018-02" db="EMBL/GenBank/DDBJ databases">
        <title>Rhizophora mucronata_Transcriptome.</title>
        <authorList>
            <person name="Meera S.P."/>
            <person name="Sreeshan A."/>
            <person name="Augustine A."/>
        </authorList>
    </citation>
    <scope>NUCLEOTIDE SEQUENCE</scope>
    <source>
        <tissue evidence="1">Leaf</tissue>
    </source>
</reference>
<name>A0A2P2KYF0_RHIMU</name>
<accession>A0A2P2KYF0</accession>
<protein>
    <submittedName>
        <fullName evidence="1">Uncharacterized protein</fullName>
    </submittedName>
</protein>
<dbReference type="AlphaFoldDB" id="A0A2P2KYF0"/>
<evidence type="ECO:0000313" key="1">
    <source>
        <dbReference type="EMBL" id="MBX10762.1"/>
    </source>
</evidence>
<organism evidence="1">
    <name type="scientific">Rhizophora mucronata</name>
    <name type="common">Asiatic mangrove</name>
    <dbReference type="NCBI Taxonomy" id="61149"/>
    <lineage>
        <taxon>Eukaryota</taxon>
        <taxon>Viridiplantae</taxon>
        <taxon>Streptophyta</taxon>
        <taxon>Embryophyta</taxon>
        <taxon>Tracheophyta</taxon>
        <taxon>Spermatophyta</taxon>
        <taxon>Magnoliopsida</taxon>
        <taxon>eudicotyledons</taxon>
        <taxon>Gunneridae</taxon>
        <taxon>Pentapetalae</taxon>
        <taxon>rosids</taxon>
        <taxon>fabids</taxon>
        <taxon>Malpighiales</taxon>
        <taxon>Rhizophoraceae</taxon>
        <taxon>Rhizophora</taxon>
    </lineage>
</organism>
<proteinExistence type="predicted"/>